<accession>A0A8H7XW45</accession>
<proteinExistence type="predicted"/>
<organism evidence="1">
    <name type="scientific">Psilocybe cubensis</name>
    <name type="common">Psychedelic mushroom</name>
    <name type="synonym">Stropharia cubensis</name>
    <dbReference type="NCBI Taxonomy" id="181762"/>
    <lineage>
        <taxon>Eukaryota</taxon>
        <taxon>Fungi</taxon>
        <taxon>Dikarya</taxon>
        <taxon>Basidiomycota</taxon>
        <taxon>Agaricomycotina</taxon>
        <taxon>Agaricomycetes</taxon>
        <taxon>Agaricomycetidae</taxon>
        <taxon>Agaricales</taxon>
        <taxon>Agaricineae</taxon>
        <taxon>Strophariaceae</taxon>
        <taxon>Psilocybe</taxon>
    </lineage>
</organism>
<evidence type="ECO:0000313" key="1">
    <source>
        <dbReference type="EMBL" id="KAG5167922.1"/>
    </source>
</evidence>
<dbReference type="AlphaFoldDB" id="A0A8H7XW45"/>
<dbReference type="EMBL" id="JAFIQS010000006">
    <property type="protein sequence ID" value="KAG5167922.1"/>
    <property type="molecule type" value="Genomic_DNA"/>
</dbReference>
<comment type="caution">
    <text evidence="1">The sequence shown here is derived from an EMBL/GenBank/DDBJ whole genome shotgun (WGS) entry which is preliminary data.</text>
</comment>
<protein>
    <recommendedName>
        <fullName evidence="2">F-box domain-containing protein</fullName>
    </recommendedName>
</protein>
<gene>
    <name evidence="1" type="ORF">JR316_006513</name>
</gene>
<reference evidence="1" key="1">
    <citation type="submission" date="2021-02" db="EMBL/GenBank/DDBJ databases">
        <title>Psilocybe cubensis genome.</title>
        <authorList>
            <person name="Mckernan K.J."/>
            <person name="Crawford S."/>
            <person name="Trippe A."/>
            <person name="Kane L.T."/>
            <person name="Mclaughlin S."/>
        </authorList>
    </citation>
    <scope>NUCLEOTIDE SEQUENCE [LARGE SCALE GENOMIC DNA]</scope>
    <source>
        <strain evidence="1">MGC-MH-2018</strain>
    </source>
</reference>
<sequence length="546" mass="62947">MTEHHPVPGQSQNDALPSEAYWSIQACKMSNGSCCSLCSQYQNLDEQVTLPRKRQLRTEINRHHDPISRFLPYELISKIFKFYVEDDFRDLEEQKDWRNFRITNSPLIIASICSTWRSVAMSSPQLWTHIQMILQEFCRPLDKLDVLNRWISLSGNQTVSLFVVCEAPKLIPDRRRTQYKRVIAGLNAISHRWRILRLSCSHAALYQMFSGNVQGMPNLCGLSIENSIEPDYDDRVVFRTDNGHKPRPCEVRLIRVPLICLDIIWNQVTRINISQSELSLNEWRELMRQASQLLECELTDIFFAPVLLNLDMTMPKHPKVGNHTLRKVKIGQCSGDLEYFFTKFSAPNLTQLLLEKAGSVKNWNSIRTVVEASGPQLTTLGIIIHADGWDYVSLLSLLSNTPVLEDLRINAQIRYDPVQLFHIIAKSSTLDVDIRRPQILPVLRSFRYQGYKTWDGSFWEFLPYFINRSDPENPCSKSCPLDSLELTTWDDDYRSKKENVLASICPSREVVHRISLLSSSGTTIRLIHNDIHILAASIRHHCPVMA</sequence>
<name>A0A8H7XW45_PSICU</name>
<evidence type="ECO:0008006" key="2">
    <source>
        <dbReference type="Google" id="ProtNLM"/>
    </source>
</evidence>